<dbReference type="PANTHER" id="PTHR21310:SF42">
    <property type="entry name" value="BIFUNCTIONAL AAC_APH"/>
    <property type="match status" value="1"/>
</dbReference>
<dbReference type="EMBL" id="VXKB01000001">
    <property type="protein sequence ID" value="KAA8718044.1"/>
    <property type="molecule type" value="Genomic_DNA"/>
</dbReference>
<organism evidence="2 3">
    <name type="scientific">Morganella psychrotolerans</name>
    <dbReference type="NCBI Taxonomy" id="368603"/>
    <lineage>
        <taxon>Bacteria</taxon>
        <taxon>Pseudomonadati</taxon>
        <taxon>Pseudomonadota</taxon>
        <taxon>Gammaproteobacteria</taxon>
        <taxon>Enterobacterales</taxon>
        <taxon>Morganellaceae</taxon>
        <taxon>Morganella</taxon>
    </lineage>
</organism>
<dbReference type="PANTHER" id="PTHR21310">
    <property type="entry name" value="AMINOGLYCOSIDE PHOSPHOTRANSFERASE-RELATED-RELATED"/>
    <property type="match status" value="1"/>
</dbReference>
<dbReference type="OrthoDB" id="3806873at2"/>
<evidence type="ECO:0000259" key="1">
    <source>
        <dbReference type="Pfam" id="PF01636"/>
    </source>
</evidence>
<gene>
    <name evidence="2" type="ORF">F4V73_00800</name>
</gene>
<dbReference type="GO" id="GO:0016740">
    <property type="term" value="F:transferase activity"/>
    <property type="evidence" value="ECO:0007669"/>
    <property type="project" value="UniProtKB-KW"/>
</dbReference>
<reference evidence="2 3" key="1">
    <citation type="submission" date="2019-09" db="EMBL/GenBank/DDBJ databases">
        <title>Draft genome sequence of various Type strains from the CCUG.</title>
        <authorList>
            <person name="Pineiro-Iglesias B."/>
            <person name="Tunovic T."/>
            <person name="Unosson C."/>
            <person name="Inganas E."/>
            <person name="Ohlen M."/>
            <person name="Cardew S."/>
            <person name="Jensie-Markopoulos S."/>
            <person name="Salva-Serra F."/>
            <person name="Jaen-Luchoro D."/>
            <person name="Karlsson R."/>
            <person name="Svensson-Stadler L."/>
            <person name="Chun J."/>
            <person name="Moore E."/>
        </authorList>
    </citation>
    <scope>NUCLEOTIDE SEQUENCE [LARGE SCALE GENOMIC DNA]</scope>
    <source>
        <strain evidence="2 3">CCUG 53682T</strain>
    </source>
</reference>
<dbReference type="Proteomes" id="UP000322181">
    <property type="component" value="Unassembled WGS sequence"/>
</dbReference>
<dbReference type="Gene3D" id="3.90.1200.10">
    <property type="match status" value="1"/>
</dbReference>
<name>A0A5M9RAP8_9GAMM</name>
<accession>A0A5M9RAP8</accession>
<feature type="domain" description="Aminoglycoside phosphotransferase" evidence="1">
    <location>
        <begin position="31"/>
        <end position="255"/>
    </location>
</feature>
<dbReference type="Pfam" id="PF01636">
    <property type="entry name" value="APH"/>
    <property type="match status" value="1"/>
</dbReference>
<proteinExistence type="predicted"/>
<keyword evidence="2" id="KW-0808">Transferase</keyword>
<dbReference type="InterPro" id="IPR011009">
    <property type="entry name" value="Kinase-like_dom_sf"/>
</dbReference>
<dbReference type="SUPFAM" id="SSF56112">
    <property type="entry name" value="Protein kinase-like (PK-like)"/>
    <property type="match status" value="1"/>
</dbReference>
<dbReference type="InterPro" id="IPR002575">
    <property type="entry name" value="Aminoglycoside_PTrfase"/>
</dbReference>
<dbReference type="CDD" id="cd05155">
    <property type="entry name" value="APH_ChoK_like_1"/>
    <property type="match status" value="1"/>
</dbReference>
<evidence type="ECO:0000313" key="2">
    <source>
        <dbReference type="EMBL" id="KAA8718044.1"/>
    </source>
</evidence>
<comment type="caution">
    <text evidence="2">The sequence shown here is derived from an EMBL/GenBank/DDBJ whole genome shotgun (WGS) entry which is preliminary data.</text>
</comment>
<dbReference type="Gene3D" id="3.30.200.20">
    <property type="entry name" value="Phosphorylase Kinase, domain 1"/>
    <property type="match status" value="1"/>
</dbReference>
<protein>
    <submittedName>
        <fullName evidence="2">Aminoglycoside phosphotransferase family protein</fullName>
    </submittedName>
</protein>
<dbReference type="InterPro" id="IPR051678">
    <property type="entry name" value="AGP_Transferase"/>
</dbReference>
<sequence>MTVIIDTHLAGKLIAEQCPQWADLPVSPVATSGWDNRTFHLGDEMLIRLPSSADYAGQVSKEQQWLAHLAAELSVRIPAPLAAGKPSEIYPLPWSVYGWIPGETAAAHPPADKIQFARDLAHFLNEFHNIDAGGGPSAGLHNFYRGGDLAVYDSETRHALTQLSTQTHCALLEKIWEKGLDSHWTAPPVWVHGDISAGNLLTADNRLQAVIDFGQLGTGDPACDFVMAWTFFDAQSRRVFFDALQTDDATRERAMAWALWKALIVSINPHNTNVTEAQQAERTLEHIIADS</sequence>
<evidence type="ECO:0000313" key="3">
    <source>
        <dbReference type="Proteomes" id="UP000322181"/>
    </source>
</evidence>
<dbReference type="AlphaFoldDB" id="A0A5M9RAP8"/>